<dbReference type="AlphaFoldDB" id="A0A067TB73"/>
<name>A0A067TB73_GALM3</name>
<sequence>MGLGRLAPGCRPAPLLISYTLDFCLVFLVRNLWAFLPASNATYTSTVCAHSTRDLLPKYACIPPPALESSHDPTLFLSPIPMAAASSFSDIPSSPSRAVSVGCICRQRCQCSSCVHVKVLPERAACLSLSPAACC</sequence>
<evidence type="ECO:0000313" key="2">
    <source>
        <dbReference type="Proteomes" id="UP000027222"/>
    </source>
</evidence>
<organism evidence="1 2">
    <name type="scientific">Galerina marginata (strain CBS 339.88)</name>
    <dbReference type="NCBI Taxonomy" id="685588"/>
    <lineage>
        <taxon>Eukaryota</taxon>
        <taxon>Fungi</taxon>
        <taxon>Dikarya</taxon>
        <taxon>Basidiomycota</taxon>
        <taxon>Agaricomycotina</taxon>
        <taxon>Agaricomycetes</taxon>
        <taxon>Agaricomycetidae</taxon>
        <taxon>Agaricales</taxon>
        <taxon>Agaricineae</taxon>
        <taxon>Strophariaceae</taxon>
        <taxon>Galerina</taxon>
    </lineage>
</organism>
<keyword evidence="2" id="KW-1185">Reference proteome</keyword>
<evidence type="ECO:0000313" key="1">
    <source>
        <dbReference type="EMBL" id="KDR79602.1"/>
    </source>
</evidence>
<accession>A0A067TB73</accession>
<protein>
    <submittedName>
        <fullName evidence="1">Uncharacterized protein</fullName>
    </submittedName>
</protein>
<gene>
    <name evidence="1" type="ORF">GALMADRAFT_1245741</name>
</gene>
<dbReference type="Proteomes" id="UP000027222">
    <property type="component" value="Unassembled WGS sequence"/>
</dbReference>
<dbReference type="EMBL" id="KL142373">
    <property type="protein sequence ID" value="KDR79602.1"/>
    <property type="molecule type" value="Genomic_DNA"/>
</dbReference>
<reference evidence="2" key="1">
    <citation type="journal article" date="2014" name="Proc. Natl. Acad. Sci. U.S.A.">
        <title>Extensive sampling of basidiomycete genomes demonstrates inadequacy of the white-rot/brown-rot paradigm for wood decay fungi.</title>
        <authorList>
            <person name="Riley R."/>
            <person name="Salamov A.A."/>
            <person name="Brown D.W."/>
            <person name="Nagy L.G."/>
            <person name="Floudas D."/>
            <person name="Held B.W."/>
            <person name="Levasseur A."/>
            <person name="Lombard V."/>
            <person name="Morin E."/>
            <person name="Otillar R."/>
            <person name="Lindquist E.A."/>
            <person name="Sun H."/>
            <person name="LaButti K.M."/>
            <person name="Schmutz J."/>
            <person name="Jabbour D."/>
            <person name="Luo H."/>
            <person name="Baker S.E."/>
            <person name="Pisabarro A.G."/>
            <person name="Walton J.D."/>
            <person name="Blanchette R.A."/>
            <person name="Henrissat B."/>
            <person name="Martin F."/>
            <person name="Cullen D."/>
            <person name="Hibbett D.S."/>
            <person name="Grigoriev I.V."/>
        </authorList>
    </citation>
    <scope>NUCLEOTIDE SEQUENCE [LARGE SCALE GENOMIC DNA]</scope>
    <source>
        <strain evidence="2">CBS 339.88</strain>
    </source>
</reference>
<dbReference type="HOGENOM" id="CLU_1885934_0_0_1"/>
<proteinExistence type="predicted"/>